<proteinExistence type="predicted"/>
<dbReference type="EMBL" id="KU521356">
    <property type="protein sequence ID" value="ANM45120.1"/>
    <property type="molecule type" value="Genomic_DNA"/>
</dbReference>
<sequence>MNTVIMLVLSIKVGLFGFISTNESNILFENREQCISHLDILEHKYKSLEVIRNENTLKITERDNHSIYIFKCL</sequence>
<accession>A0A192Y758</accession>
<reference evidence="1 2" key="1">
    <citation type="journal article" date="2016" name="Sci. Rep.">
        <title>A proposed integrated approach for the preclinical evaluation of phage therapy in Pseudomonas infections.</title>
        <authorList>
            <person name="Danis-Wlodarczyk K."/>
            <person name="Vandenheuvel D."/>
            <person name="Jang H.B."/>
            <person name="Briers Y."/>
            <person name="Olszak T."/>
            <person name="Arabski M."/>
            <person name="Wasik S."/>
            <person name="Drabik M."/>
            <person name="Higgins G."/>
            <person name="Tyrrell J."/>
            <person name="Harvey B.J."/>
            <person name="Noben J.P."/>
            <person name="Lavigne R."/>
            <person name="Drulis-Kawa Z."/>
        </authorList>
    </citation>
    <scope>NUCLEOTIDE SEQUENCE [LARGE SCALE GENOMIC DNA]</scope>
</reference>
<gene>
    <name evidence="1" type="ORF">KTN4_362</name>
</gene>
<organism evidence="1 2">
    <name type="scientific">Pseudomonas phage KTN4</name>
    <dbReference type="NCBI Taxonomy" id="1862701"/>
    <lineage>
        <taxon>Viruses</taxon>
        <taxon>Duplodnaviria</taxon>
        <taxon>Heunggongvirae</taxon>
        <taxon>Uroviricota</taxon>
        <taxon>Caudoviricetes</taxon>
        <taxon>Chimalliviridae</taxon>
        <taxon>Phikzvirus</taxon>
        <taxon>Phikzvirus phiKZ</taxon>
    </lineage>
</organism>
<evidence type="ECO:0000313" key="1">
    <source>
        <dbReference type="EMBL" id="ANM45120.1"/>
    </source>
</evidence>
<dbReference type="Proteomes" id="UP000224336">
    <property type="component" value="Segment"/>
</dbReference>
<protein>
    <submittedName>
        <fullName evidence="1">Uncharacterized protein</fullName>
    </submittedName>
</protein>
<name>A0A192Y758_9CAUD</name>
<evidence type="ECO:0000313" key="2">
    <source>
        <dbReference type="Proteomes" id="UP000224336"/>
    </source>
</evidence>